<evidence type="ECO:0000256" key="7">
    <source>
        <dbReference type="ARBA" id="ARBA00022840"/>
    </source>
</evidence>
<feature type="chain" id="PRO_5016736075" description="histidine kinase" evidence="9">
    <location>
        <begin position="25"/>
        <end position="659"/>
    </location>
</feature>
<accession>A0A366HIR2</accession>
<sequence>MASLRTTFPWLILFLLMSPSSAVAEVWTLLNKHLASIDHWRSLTHARLASLPPLPPPQAHEHAGFHSSFSSTEDAVRWVQVDLGKEVPVDQVVVIPAYFGATSEGAGPYGWPARFRIDASRDAEFTESVTLFDGTGQEQPSRVAPCVADGKGITARYVRFSANRLARQLRSQNRYMFCLGELMVFSQGVNVALHAAVTSTRSLDTPPTWSATHLVDGWTALGIPAILNPSRPPGNGWHSGISPLADTAKWVQVDLGSSTPIEEVRLYPAHPPDFPDRPGFGFPRRFRLESSNDATFTNAQVIADHTDADFANPADNVVTFRTSQLKGRYVRLTATQLWQRNEDFVFALAELEVMSSGRNVAMGAPVTFLDETSTGSWNRTRLVDGEVAQGGLVDPLSWYRELAGRVKLEEELIKLDSGRTAALALAHERALWVGGTLVMSAAVTGLALMQRGRQARRRELEALRERIARDLHDEVGSHLGSISLAGELALRQKDLDEDTRAALDEMQRAAKQAAESMRGILWLVREEGEPSLLRLMQALRESATAQLHGIDWDVQVKEPALDRAAPLEFHRHVFLFFKEAMHNIARHAHATEVRVNVAWHDHAFDLSIHDNGHGFDAARKSDGSGLANMKHRAEALHGRMELATVPGSGTTITLNAQLA</sequence>
<evidence type="ECO:0000259" key="10">
    <source>
        <dbReference type="PROSITE" id="PS50022"/>
    </source>
</evidence>
<dbReference type="EMBL" id="QNRR01000006">
    <property type="protein sequence ID" value="RBP42552.1"/>
    <property type="molecule type" value="Genomic_DNA"/>
</dbReference>
<organism evidence="12 13">
    <name type="scientific">Roseimicrobium gellanilyticum</name>
    <dbReference type="NCBI Taxonomy" id="748857"/>
    <lineage>
        <taxon>Bacteria</taxon>
        <taxon>Pseudomonadati</taxon>
        <taxon>Verrucomicrobiota</taxon>
        <taxon>Verrucomicrobiia</taxon>
        <taxon>Verrucomicrobiales</taxon>
        <taxon>Verrucomicrobiaceae</taxon>
        <taxon>Roseimicrobium</taxon>
    </lineage>
</organism>
<reference evidence="12 13" key="1">
    <citation type="submission" date="2018-06" db="EMBL/GenBank/DDBJ databases">
        <title>Genomic Encyclopedia of Type Strains, Phase IV (KMG-IV): sequencing the most valuable type-strain genomes for metagenomic binning, comparative biology and taxonomic classification.</title>
        <authorList>
            <person name="Goeker M."/>
        </authorList>
    </citation>
    <scope>NUCLEOTIDE SEQUENCE [LARGE SCALE GENOMIC DNA]</scope>
    <source>
        <strain evidence="12 13">DSM 25532</strain>
    </source>
</reference>
<keyword evidence="8" id="KW-0902">Two-component regulatory system</keyword>
<dbReference type="RefSeq" id="WP_113959672.1">
    <property type="nucleotide sequence ID" value="NZ_QNRR01000006.1"/>
</dbReference>
<gene>
    <name evidence="12" type="ORF">DES53_106261</name>
</gene>
<dbReference type="InterPro" id="IPR011712">
    <property type="entry name" value="Sig_transdc_His_kin_sub3_dim/P"/>
</dbReference>
<evidence type="ECO:0000256" key="1">
    <source>
        <dbReference type="ARBA" id="ARBA00000085"/>
    </source>
</evidence>
<evidence type="ECO:0000313" key="12">
    <source>
        <dbReference type="EMBL" id="RBP42552.1"/>
    </source>
</evidence>
<dbReference type="InterPro" id="IPR003594">
    <property type="entry name" value="HATPase_dom"/>
</dbReference>
<evidence type="ECO:0000256" key="4">
    <source>
        <dbReference type="ARBA" id="ARBA00022679"/>
    </source>
</evidence>
<dbReference type="GO" id="GO:0046983">
    <property type="term" value="F:protein dimerization activity"/>
    <property type="evidence" value="ECO:0007669"/>
    <property type="project" value="InterPro"/>
</dbReference>
<dbReference type="Gene3D" id="3.30.565.10">
    <property type="entry name" value="Histidine kinase-like ATPase, C-terminal domain"/>
    <property type="match status" value="1"/>
</dbReference>
<evidence type="ECO:0000259" key="11">
    <source>
        <dbReference type="PROSITE" id="PS50109"/>
    </source>
</evidence>
<dbReference type="InterPro" id="IPR000421">
    <property type="entry name" value="FA58C"/>
</dbReference>
<dbReference type="GO" id="GO:0005524">
    <property type="term" value="F:ATP binding"/>
    <property type="evidence" value="ECO:0007669"/>
    <property type="project" value="UniProtKB-KW"/>
</dbReference>
<evidence type="ECO:0000256" key="3">
    <source>
        <dbReference type="ARBA" id="ARBA00022553"/>
    </source>
</evidence>
<dbReference type="Pfam" id="PF00754">
    <property type="entry name" value="F5_F8_type_C"/>
    <property type="match status" value="2"/>
</dbReference>
<keyword evidence="4" id="KW-0808">Transferase</keyword>
<dbReference type="Gene3D" id="1.20.5.1930">
    <property type="match status" value="1"/>
</dbReference>
<comment type="catalytic activity">
    <reaction evidence="1">
        <text>ATP + protein L-histidine = ADP + protein N-phospho-L-histidine.</text>
        <dbReference type="EC" id="2.7.13.3"/>
    </reaction>
</comment>
<protein>
    <recommendedName>
        <fullName evidence="2">histidine kinase</fullName>
        <ecNumber evidence="2">2.7.13.3</ecNumber>
    </recommendedName>
</protein>
<dbReference type="SUPFAM" id="SSF49785">
    <property type="entry name" value="Galactose-binding domain-like"/>
    <property type="match status" value="2"/>
</dbReference>
<dbReference type="GO" id="GO:0000155">
    <property type="term" value="F:phosphorelay sensor kinase activity"/>
    <property type="evidence" value="ECO:0007669"/>
    <property type="project" value="InterPro"/>
</dbReference>
<evidence type="ECO:0000256" key="9">
    <source>
        <dbReference type="SAM" id="SignalP"/>
    </source>
</evidence>
<dbReference type="Proteomes" id="UP000253426">
    <property type="component" value="Unassembled WGS sequence"/>
</dbReference>
<dbReference type="InterPro" id="IPR008979">
    <property type="entry name" value="Galactose-bd-like_sf"/>
</dbReference>
<dbReference type="PANTHER" id="PTHR24421:SF10">
    <property type="entry name" value="NITRATE_NITRITE SENSOR PROTEIN NARQ"/>
    <property type="match status" value="1"/>
</dbReference>
<dbReference type="Gene3D" id="2.60.120.260">
    <property type="entry name" value="Galactose-binding domain-like"/>
    <property type="match status" value="2"/>
</dbReference>
<dbReference type="OrthoDB" id="176371at2"/>
<feature type="domain" description="F5/8 type C" evidence="10">
    <location>
        <begin position="190"/>
        <end position="356"/>
    </location>
</feature>
<dbReference type="EC" id="2.7.13.3" evidence="2"/>
<evidence type="ECO:0000313" key="13">
    <source>
        <dbReference type="Proteomes" id="UP000253426"/>
    </source>
</evidence>
<keyword evidence="3" id="KW-0597">Phosphoprotein</keyword>
<dbReference type="AlphaFoldDB" id="A0A366HIR2"/>
<comment type="caution">
    <text evidence="12">The sequence shown here is derived from an EMBL/GenBank/DDBJ whole genome shotgun (WGS) entry which is preliminary data.</text>
</comment>
<evidence type="ECO:0000256" key="8">
    <source>
        <dbReference type="ARBA" id="ARBA00023012"/>
    </source>
</evidence>
<dbReference type="CDD" id="cd16917">
    <property type="entry name" value="HATPase_UhpB-NarQ-NarX-like"/>
    <property type="match status" value="1"/>
</dbReference>
<dbReference type="InterPro" id="IPR036890">
    <property type="entry name" value="HATPase_C_sf"/>
</dbReference>
<dbReference type="InterPro" id="IPR005467">
    <property type="entry name" value="His_kinase_dom"/>
</dbReference>
<feature type="signal peptide" evidence="9">
    <location>
        <begin position="1"/>
        <end position="24"/>
    </location>
</feature>
<dbReference type="SUPFAM" id="SSF55874">
    <property type="entry name" value="ATPase domain of HSP90 chaperone/DNA topoisomerase II/histidine kinase"/>
    <property type="match status" value="1"/>
</dbReference>
<dbReference type="Pfam" id="PF07730">
    <property type="entry name" value="HisKA_3"/>
    <property type="match status" value="1"/>
</dbReference>
<evidence type="ECO:0000256" key="2">
    <source>
        <dbReference type="ARBA" id="ARBA00012438"/>
    </source>
</evidence>
<proteinExistence type="predicted"/>
<dbReference type="PROSITE" id="PS50022">
    <property type="entry name" value="FA58C_3"/>
    <property type="match status" value="1"/>
</dbReference>
<evidence type="ECO:0000256" key="5">
    <source>
        <dbReference type="ARBA" id="ARBA00022741"/>
    </source>
</evidence>
<keyword evidence="13" id="KW-1185">Reference proteome</keyword>
<keyword evidence="9" id="KW-0732">Signal</keyword>
<keyword evidence="5" id="KW-0547">Nucleotide-binding</keyword>
<feature type="domain" description="Histidine kinase" evidence="11">
    <location>
        <begin position="470"/>
        <end position="659"/>
    </location>
</feature>
<dbReference type="PROSITE" id="PS50109">
    <property type="entry name" value="HIS_KIN"/>
    <property type="match status" value="1"/>
</dbReference>
<name>A0A366HIR2_9BACT</name>
<dbReference type="GO" id="GO:0016020">
    <property type="term" value="C:membrane"/>
    <property type="evidence" value="ECO:0007669"/>
    <property type="project" value="InterPro"/>
</dbReference>
<keyword evidence="6" id="KW-0418">Kinase</keyword>
<dbReference type="InterPro" id="IPR050482">
    <property type="entry name" value="Sensor_HK_TwoCompSys"/>
</dbReference>
<dbReference type="Pfam" id="PF02518">
    <property type="entry name" value="HATPase_c"/>
    <property type="match status" value="1"/>
</dbReference>
<keyword evidence="7" id="KW-0067">ATP-binding</keyword>
<dbReference type="PANTHER" id="PTHR24421">
    <property type="entry name" value="NITRATE/NITRITE SENSOR PROTEIN NARX-RELATED"/>
    <property type="match status" value="1"/>
</dbReference>
<evidence type="ECO:0000256" key="6">
    <source>
        <dbReference type="ARBA" id="ARBA00022777"/>
    </source>
</evidence>